<proteinExistence type="inferred from homology"/>
<keyword evidence="1" id="KW-0997">Cell inner membrane</keyword>
<organism evidence="2 3">
    <name type="scientific">Turneriella parva (strain ATCC BAA-1111 / DSM 21527 / NCTC 11395 / H)</name>
    <name type="common">Leptospira parva</name>
    <dbReference type="NCBI Taxonomy" id="869212"/>
    <lineage>
        <taxon>Bacteria</taxon>
        <taxon>Pseudomonadati</taxon>
        <taxon>Spirochaetota</taxon>
        <taxon>Spirochaetia</taxon>
        <taxon>Leptospirales</taxon>
        <taxon>Leptospiraceae</taxon>
        <taxon>Turneriella</taxon>
    </lineage>
</organism>
<dbReference type="HAMAP" id="MF_00386">
    <property type="entry name" value="UPF0161_YidD"/>
    <property type="match status" value="1"/>
</dbReference>
<dbReference type="InterPro" id="IPR002696">
    <property type="entry name" value="Membr_insert_effic_factor_YidD"/>
</dbReference>
<comment type="subcellular location">
    <subcellularLocation>
        <location evidence="1">Cell inner membrane</location>
        <topology evidence="1">Peripheral membrane protein</topology>
        <orientation evidence="1">Cytoplasmic side</orientation>
    </subcellularLocation>
</comment>
<protein>
    <recommendedName>
        <fullName evidence="1">Putative membrane protein insertion efficiency factor</fullName>
    </recommendedName>
</protein>
<sequence>MYWRSCLLIVCTALHAEDPWSLSRSHPVTQDALPAEHHHAAPATNGLIRFYQAYISPLSGSTCRYTPTCSRYTAEAVAKFGIFKGIVMGTDRLIRCHPGQREYPVDPPVEY</sequence>
<dbReference type="STRING" id="869212.Turpa_2857"/>
<dbReference type="Proteomes" id="UP000006048">
    <property type="component" value="Chromosome"/>
</dbReference>
<keyword evidence="1" id="KW-1003">Cell membrane</keyword>
<keyword evidence="1" id="KW-0472">Membrane</keyword>
<dbReference type="AlphaFoldDB" id="I4B889"/>
<keyword evidence="3" id="KW-1185">Reference proteome</keyword>
<dbReference type="PANTHER" id="PTHR33383">
    <property type="entry name" value="MEMBRANE PROTEIN INSERTION EFFICIENCY FACTOR-RELATED"/>
    <property type="match status" value="1"/>
</dbReference>
<comment type="similarity">
    <text evidence="1">Belongs to the UPF0161 family.</text>
</comment>
<dbReference type="HOGENOM" id="CLU_2157274_0_0_12"/>
<reference evidence="2 3" key="1">
    <citation type="submission" date="2012-06" db="EMBL/GenBank/DDBJ databases">
        <title>The complete chromosome of genome of Turneriella parva DSM 21527.</title>
        <authorList>
            <consortium name="US DOE Joint Genome Institute (JGI-PGF)"/>
            <person name="Lucas S."/>
            <person name="Han J."/>
            <person name="Lapidus A."/>
            <person name="Bruce D."/>
            <person name="Goodwin L."/>
            <person name="Pitluck S."/>
            <person name="Peters L."/>
            <person name="Kyrpides N."/>
            <person name="Mavromatis K."/>
            <person name="Ivanova N."/>
            <person name="Mikhailova N."/>
            <person name="Chertkov O."/>
            <person name="Detter J.C."/>
            <person name="Tapia R."/>
            <person name="Han C."/>
            <person name="Land M."/>
            <person name="Hauser L."/>
            <person name="Markowitz V."/>
            <person name="Cheng J.-F."/>
            <person name="Hugenholtz P."/>
            <person name="Woyke T."/>
            <person name="Wu D."/>
            <person name="Gronow S."/>
            <person name="Wellnitz S."/>
            <person name="Brambilla E."/>
            <person name="Klenk H.-P."/>
            <person name="Eisen J.A."/>
        </authorList>
    </citation>
    <scope>NUCLEOTIDE SEQUENCE [LARGE SCALE GENOMIC DNA]</scope>
    <source>
        <strain evidence="3">ATCC BAA-1111 / DSM 21527 / NCTC 11395 / H</strain>
    </source>
</reference>
<dbReference type="KEGG" id="tpx:Turpa_2857"/>
<name>I4B889_TURPD</name>
<evidence type="ECO:0000256" key="1">
    <source>
        <dbReference type="HAMAP-Rule" id="MF_00386"/>
    </source>
</evidence>
<evidence type="ECO:0000313" key="2">
    <source>
        <dbReference type="EMBL" id="AFM13496.1"/>
    </source>
</evidence>
<gene>
    <name evidence="2" type="ordered locus">Turpa_2857</name>
</gene>
<dbReference type="SMART" id="SM01234">
    <property type="entry name" value="Haemolytic"/>
    <property type="match status" value="1"/>
</dbReference>
<dbReference type="OrthoDB" id="9801753at2"/>
<dbReference type="NCBIfam" id="TIGR00278">
    <property type="entry name" value="membrane protein insertion efficiency factor YidD"/>
    <property type="match status" value="1"/>
</dbReference>
<dbReference type="Pfam" id="PF01809">
    <property type="entry name" value="YidD"/>
    <property type="match status" value="1"/>
</dbReference>
<dbReference type="GO" id="GO:0005886">
    <property type="term" value="C:plasma membrane"/>
    <property type="evidence" value="ECO:0007669"/>
    <property type="project" value="UniProtKB-SubCell"/>
</dbReference>
<accession>I4B889</accession>
<comment type="function">
    <text evidence="1">Could be involved in insertion of integral membrane proteins into the membrane.</text>
</comment>
<dbReference type="PANTHER" id="PTHR33383:SF1">
    <property type="entry name" value="MEMBRANE PROTEIN INSERTION EFFICIENCY FACTOR-RELATED"/>
    <property type="match status" value="1"/>
</dbReference>
<dbReference type="EMBL" id="CP002959">
    <property type="protein sequence ID" value="AFM13496.1"/>
    <property type="molecule type" value="Genomic_DNA"/>
</dbReference>
<evidence type="ECO:0000313" key="3">
    <source>
        <dbReference type="Proteomes" id="UP000006048"/>
    </source>
</evidence>